<keyword evidence="2" id="KW-0503">Monooxygenase</keyword>
<dbReference type="PANTHER" id="PTHR13789:SF309">
    <property type="entry name" value="PUTATIVE (AFU_ORTHOLOGUE AFUA_6G14510)-RELATED"/>
    <property type="match status" value="1"/>
</dbReference>
<evidence type="ECO:0000256" key="2">
    <source>
        <dbReference type="ARBA" id="ARBA00023033"/>
    </source>
</evidence>
<proteinExistence type="predicted"/>
<dbReference type="Proteomes" id="UP001601992">
    <property type="component" value="Unassembled WGS sequence"/>
</dbReference>
<dbReference type="PRINTS" id="PR00420">
    <property type="entry name" value="RNGMNOXGNASE"/>
</dbReference>
<feature type="domain" description="FAD-binding" evidence="3">
    <location>
        <begin position="2"/>
        <end position="152"/>
    </location>
</feature>
<dbReference type="RefSeq" id="WP_387405025.1">
    <property type="nucleotide sequence ID" value="NZ_JBIAQY010000008.1"/>
</dbReference>
<dbReference type="InterPro" id="IPR050493">
    <property type="entry name" value="FAD-dep_Monooxygenase_BioMet"/>
</dbReference>
<sequence>MVTILGGGIAGTVLAGGLARAGHHAVVYERRPNVRGGAFLFLDAHVHRTLADLGVPADQLDSASYPVDGFRVGSPAADEAPSAGHRLYHRTDLMRVLTEFARAAGADIRYGTAISDLDPDTGVLYPGGTAAELLIAADGVDSIARTRLEPERVAEYAGQVVLYATAAPGTRPNTTPSVLHFHRHGQDTPATFGHFWNDGVTVWFARLTRAPIAVGYTGFQPLARWIEPIRTALPEIPYLLDTLLDHTAMVHVSNARCVPLTKALPPRLPVILCGDADHALSPSSGVGARNAIDDAAALCRALLDGDDPADTMARRRAEVLAQLG</sequence>
<dbReference type="InterPro" id="IPR002938">
    <property type="entry name" value="FAD-bd"/>
</dbReference>
<protein>
    <submittedName>
        <fullName evidence="4">FAD-dependent oxidoreductase</fullName>
    </submittedName>
</protein>
<evidence type="ECO:0000259" key="3">
    <source>
        <dbReference type="Pfam" id="PF01494"/>
    </source>
</evidence>
<accession>A0ABW6S582</accession>
<evidence type="ECO:0000256" key="1">
    <source>
        <dbReference type="ARBA" id="ARBA00023002"/>
    </source>
</evidence>
<organism evidence="4 5">
    <name type="scientific">Nocardia jiangxiensis</name>
    <dbReference type="NCBI Taxonomy" id="282685"/>
    <lineage>
        <taxon>Bacteria</taxon>
        <taxon>Bacillati</taxon>
        <taxon>Actinomycetota</taxon>
        <taxon>Actinomycetes</taxon>
        <taxon>Mycobacteriales</taxon>
        <taxon>Nocardiaceae</taxon>
        <taxon>Nocardia</taxon>
    </lineage>
</organism>
<keyword evidence="1" id="KW-0560">Oxidoreductase</keyword>
<dbReference type="InterPro" id="IPR036188">
    <property type="entry name" value="FAD/NAD-bd_sf"/>
</dbReference>
<name>A0ABW6S582_9NOCA</name>
<dbReference type="PANTHER" id="PTHR13789">
    <property type="entry name" value="MONOOXYGENASE"/>
    <property type="match status" value="1"/>
</dbReference>
<evidence type="ECO:0000313" key="4">
    <source>
        <dbReference type="EMBL" id="MFF3570869.1"/>
    </source>
</evidence>
<keyword evidence="5" id="KW-1185">Reference proteome</keyword>
<dbReference type="Gene3D" id="3.50.50.60">
    <property type="entry name" value="FAD/NAD(P)-binding domain"/>
    <property type="match status" value="1"/>
</dbReference>
<reference evidence="4 5" key="1">
    <citation type="submission" date="2024-10" db="EMBL/GenBank/DDBJ databases">
        <title>The Natural Products Discovery Center: Release of the First 8490 Sequenced Strains for Exploring Actinobacteria Biosynthetic Diversity.</title>
        <authorList>
            <person name="Kalkreuter E."/>
            <person name="Kautsar S.A."/>
            <person name="Yang D."/>
            <person name="Bader C.D."/>
            <person name="Teijaro C.N."/>
            <person name="Fluegel L."/>
            <person name="Davis C.M."/>
            <person name="Simpson J.R."/>
            <person name="Lauterbach L."/>
            <person name="Steele A.D."/>
            <person name="Gui C."/>
            <person name="Meng S."/>
            <person name="Li G."/>
            <person name="Viehrig K."/>
            <person name="Ye F."/>
            <person name="Su P."/>
            <person name="Kiefer A.F."/>
            <person name="Nichols A."/>
            <person name="Cepeda A.J."/>
            <person name="Yan W."/>
            <person name="Fan B."/>
            <person name="Jiang Y."/>
            <person name="Adhikari A."/>
            <person name="Zheng C.-J."/>
            <person name="Schuster L."/>
            <person name="Cowan T.M."/>
            <person name="Smanski M.J."/>
            <person name="Chevrette M.G."/>
            <person name="De Carvalho L.P.S."/>
            <person name="Shen B."/>
        </authorList>
    </citation>
    <scope>NUCLEOTIDE SEQUENCE [LARGE SCALE GENOMIC DNA]</scope>
    <source>
        <strain evidence="4 5">NPDC002593</strain>
    </source>
</reference>
<dbReference type="EMBL" id="JBIAQY010000008">
    <property type="protein sequence ID" value="MFF3570869.1"/>
    <property type="molecule type" value="Genomic_DNA"/>
</dbReference>
<gene>
    <name evidence="4" type="ORF">ACFYXQ_24085</name>
</gene>
<dbReference type="Pfam" id="PF01494">
    <property type="entry name" value="FAD_binding_3"/>
    <property type="match status" value="1"/>
</dbReference>
<comment type="caution">
    <text evidence="4">The sequence shown here is derived from an EMBL/GenBank/DDBJ whole genome shotgun (WGS) entry which is preliminary data.</text>
</comment>
<dbReference type="SUPFAM" id="SSF51905">
    <property type="entry name" value="FAD/NAD(P)-binding domain"/>
    <property type="match status" value="1"/>
</dbReference>
<dbReference type="Gene3D" id="3.30.9.10">
    <property type="entry name" value="D-Amino Acid Oxidase, subunit A, domain 2"/>
    <property type="match status" value="1"/>
</dbReference>
<evidence type="ECO:0000313" key="5">
    <source>
        <dbReference type="Proteomes" id="UP001601992"/>
    </source>
</evidence>